<dbReference type="Pfam" id="PF14124">
    <property type="entry name" value="DUF4291"/>
    <property type="match status" value="1"/>
</dbReference>
<dbReference type="EMBL" id="JACOFX010000005">
    <property type="protein sequence ID" value="MBC3908428.1"/>
    <property type="molecule type" value="Genomic_DNA"/>
</dbReference>
<dbReference type="PANTHER" id="PTHR38567">
    <property type="entry name" value="DUF4291 DOMAIN-CONTAINING PROTEIN"/>
    <property type="match status" value="1"/>
</dbReference>
<sequence>MKFEAYKKQTEQWPDDGKHIMAQFDEETIIVYQAYSDAIADFAVAHQYFGGAFSYTRMSWIKPNFLWMMFRSGWAQKSGQERVLAIRIKRSFFDEILTQAIPSSFIASGFATQEAWKQAIETSEVRLQWDPDHDPVGNCLPRRALQLGLRGKMLARYGKEEILEIIDVTPFILEQFPHADQHEQLLIPSESIYQSCI</sequence>
<evidence type="ECO:0000313" key="1">
    <source>
        <dbReference type="EMBL" id="MBC3908428.1"/>
    </source>
</evidence>
<dbReference type="InterPro" id="IPR025633">
    <property type="entry name" value="DUF4291"/>
</dbReference>
<protein>
    <submittedName>
        <fullName evidence="1">DUF4291 domain-containing protein</fullName>
    </submittedName>
</protein>
<name>A0ABR6Z9I5_9BURK</name>
<accession>A0ABR6Z9I5</accession>
<dbReference type="Proteomes" id="UP000646911">
    <property type="component" value="Unassembled WGS sequence"/>
</dbReference>
<evidence type="ECO:0000313" key="2">
    <source>
        <dbReference type="Proteomes" id="UP000646911"/>
    </source>
</evidence>
<dbReference type="RefSeq" id="WP_186953971.1">
    <property type="nucleotide sequence ID" value="NZ_JACOFX010000005.1"/>
</dbReference>
<comment type="caution">
    <text evidence="1">The sequence shown here is derived from an EMBL/GenBank/DDBJ whole genome shotgun (WGS) entry which is preliminary data.</text>
</comment>
<gene>
    <name evidence="1" type="ORF">H8L47_12745</name>
</gene>
<keyword evidence="2" id="KW-1185">Reference proteome</keyword>
<organism evidence="1 2">
    <name type="scientific">Undibacterium umbellatum</name>
    <dbReference type="NCBI Taxonomy" id="2762300"/>
    <lineage>
        <taxon>Bacteria</taxon>
        <taxon>Pseudomonadati</taxon>
        <taxon>Pseudomonadota</taxon>
        <taxon>Betaproteobacteria</taxon>
        <taxon>Burkholderiales</taxon>
        <taxon>Oxalobacteraceae</taxon>
        <taxon>Undibacterium</taxon>
    </lineage>
</organism>
<dbReference type="PANTHER" id="PTHR38567:SF1">
    <property type="entry name" value="DUF4291 DOMAIN-CONTAINING PROTEIN"/>
    <property type="match status" value="1"/>
</dbReference>
<reference evidence="1 2" key="1">
    <citation type="submission" date="2020-08" db="EMBL/GenBank/DDBJ databases">
        <title>Novel species isolated from subtropical streams in China.</title>
        <authorList>
            <person name="Lu H."/>
        </authorList>
    </citation>
    <scope>NUCLEOTIDE SEQUENCE [LARGE SCALE GENOMIC DNA]</scope>
    <source>
        <strain evidence="1 2">NL8W</strain>
    </source>
</reference>
<proteinExistence type="predicted"/>